<name>A0A0W0YWR0_9GAMM</name>
<dbReference type="Proteomes" id="UP000054703">
    <property type="component" value="Unassembled WGS sequence"/>
</dbReference>
<proteinExistence type="predicted"/>
<dbReference type="PATRIC" id="fig|45074.5.peg.1966"/>
<accession>A0A0W0YWR0</accession>
<evidence type="ECO:0000313" key="1">
    <source>
        <dbReference type="EMBL" id="KTD61341.1"/>
    </source>
</evidence>
<comment type="caution">
    <text evidence="1">The sequence shown here is derived from an EMBL/GenBank/DDBJ whole genome shotgun (WGS) entry which is preliminary data.</text>
</comment>
<keyword evidence="2" id="KW-1185">Reference proteome</keyword>
<reference evidence="1 2" key="1">
    <citation type="submission" date="2015-11" db="EMBL/GenBank/DDBJ databases">
        <title>Genomic analysis of 38 Legionella species identifies large and diverse effector repertoires.</title>
        <authorList>
            <person name="Burstein D."/>
            <person name="Amaro F."/>
            <person name="Zusman T."/>
            <person name="Lifshitz Z."/>
            <person name="Cohen O."/>
            <person name="Gilbert J.A."/>
            <person name="Pupko T."/>
            <person name="Shuman H.A."/>
            <person name="Segal G."/>
        </authorList>
    </citation>
    <scope>NUCLEOTIDE SEQUENCE [LARGE SCALE GENOMIC DNA]</scope>
    <source>
        <strain evidence="1 2">SC-63-C7</strain>
    </source>
</reference>
<dbReference type="EMBL" id="LNYU01000041">
    <property type="protein sequence ID" value="KTD61341.1"/>
    <property type="molecule type" value="Genomic_DNA"/>
</dbReference>
<protein>
    <submittedName>
        <fullName evidence="1">Uncharacterized protein</fullName>
    </submittedName>
</protein>
<dbReference type="RefSeq" id="WP_058514125.1">
    <property type="nucleotide sequence ID" value="NZ_CAAAIH010000058.1"/>
</dbReference>
<gene>
    <name evidence="1" type="ORF">Lsan_1842</name>
</gene>
<organism evidence="1 2">
    <name type="scientific">Legionella santicrucis</name>
    <dbReference type="NCBI Taxonomy" id="45074"/>
    <lineage>
        <taxon>Bacteria</taxon>
        <taxon>Pseudomonadati</taxon>
        <taxon>Pseudomonadota</taxon>
        <taxon>Gammaproteobacteria</taxon>
        <taxon>Legionellales</taxon>
        <taxon>Legionellaceae</taxon>
        <taxon>Legionella</taxon>
    </lineage>
</organism>
<sequence>MKKETELRWGGNINAYGPGVKIQIYLNGSFVYAPRKNTPQDPKGRQHLTFSFGSSEVSSAEAEYLKNLILSNRVPKKSYRDYPYKSGRHIELIGLSDLCVRAVLRILANRYDFSDGERDSCSTQAQEKFLSALNVKEENISEDISFTPRRNF</sequence>
<evidence type="ECO:0000313" key="2">
    <source>
        <dbReference type="Proteomes" id="UP000054703"/>
    </source>
</evidence>
<dbReference type="AlphaFoldDB" id="A0A0W0YWR0"/>